<evidence type="ECO:0000256" key="1">
    <source>
        <dbReference type="SAM" id="MobiDB-lite"/>
    </source>
</evidence>
<proteinExistence type="predicted"/>
<evidence type="ECO:0000313" key="3">
    <source>
        <dbReference type="Proteomes" id="UP001219525"/>
    </source>
</evidence>
<protein>
    <submittedName>
        <fullName evidence="2">Uncharacterized protein</fullName>
    </submittedName>
</protein>
<sequence>MSRASLCKPPEASAGRWSAAAVRGIENGLAHAHGSVHSMVDDGGRAGASRMSPVTLYRACAGQRRCGASKVSLCTPVGACAGQCRAAAARSVEKEPAHTHGSVHRAAEGGSGAGHQKPARTRSMERA</sequence>
<keyword evidence="3" id="KW-1185">Reference proteome</keyword>
<evidence type="ECO:0000313" key="2">
    <source>
        <dbReference type="EMBL" id="KAJ7200593.1"/>
    </source>
</evidence>
<reference evidence="2" key="1">
    <citation type="submission" date="2023-03" db="EMBL/GenBank/DDBJ databases">
        <title>Massive genome expansion in bonnet fungi (Mycena s.s.) driven by repeated elements and novel gene families across ecological guilds.</title>
        <authorList>
            <consortium name="Lawrence Berkeley National Laboratory"/>
            <person name="Harder C.B."/>
            <person name="Miyauchi S."/>
            <person name="Viragh M."/>
            <person name="Kuo A."/>
            <person name="Thoen E."/>
            <person name="Andreopoulos B."/>
            <person name="Lu D."/>
            <person name="Skrede I."/>
            <person name="Drula E."/>
            <person name="Henrissat B."/>
            <person name="Morin E."/>
            <person name="Kohler A."/>
            <person name="Barry K."/>
            <person name="LaButti K."/>
            <person name="Morin E."/>
            <person name="Salamov A."/>
            <person name="Lipzen A."/>
            <person name="Mereny Z."/>
            <person name="Hegedus B."/>
            <person name="Baldrian P."/>
            <person name="Stursova M."/>
            <person name="Weitz H."/>
            <person name="Taylor A."/>
            <person name="Grigoriev I.V."/>
            <person name="Nagy L.G."/>
            <person name="Martin F."/>
            <person name="Kauserud H."/>
        </authorList>
    </citation>
    <scope>NUCLEOTIDE SEQUENCE</scope>
    <source>
        <strain evidence="2">9144</strain>
    </source>
</reference>
<dbReference type="Proteomes" id="UP001219525">
    <property type="component" value="Unassembled WGS sequence"/>
</dbReference>
<organism evidence="2 3">
    <name type="scientific">Mycena pura</name>
    <dbReference type="NCBI Taxonomy" id="153505"/>
    <lineage>
        <taxon>Eukaryota</taxon>
        <taxon>Fungi</taxon>
        <taxon>Dikarya</taxon>
        <taxon>Basidiomycota</taxon>
        <taxon>Agaricomycotina</taxon>
        <taxon>Agaricomycetes</taxon>
        <taxon>Agaricomycetidae</taxon>
        <taxon>Agaricales</taxon>
        <taxon>Marasmiineae</taxon>
        <taxon>Mycenaceae</taxon>
        <taxon>Mycena</taxon>
    </lineage>
</organism>
<dbReference type="EMBL" id="JARJCW010000062">
    <property type="protein sequence ID" value="KAJ7200593.1"/>
    <property type="molecule type" value="Genomic_DNA"/>
</dbReference>
<name>A0AAD6V2M9_9AGAR</name>
<dbReference type="AlphaFoldDB" id="A0AAD6V2M9"/>
<gene>
    <name evidence="2" type="ORF">GGX14DRAFT_400590</name>
</gene>
<comment type="caution">
    <text evidence="2">The sequence shown here is derived from an EMBL/GenBank/DDBJ whole genome shotgun (WGS) entry which is preliminary data.</text>
</comment>
<feature type="region of interest" description="Disordered" evidence="1">
    <location>
        <begin position="90"/>
        <end position="127"/>
    </location>
</feature>
<accession>A0AAD6V2M9</accession>